<proteinExistence type="predicted"/>
<organism evidence="1">
    <name type="scientific">uncultured Rubrobacteraceae bacterium</name>
    <dbReference type="NCBI Taxonomy" id="349277"/>
    <lineage>
        <taxon>Bacteria</taxon>
        <taxon>Bacillati</taxon>
        <taxon>Actinomycetota</taxon>
        <taxon>Rubrobacteria</taxon>
        <taxon>Rubrobacterales</taxon>
        <taxon>Rubrobacteraceae</taxon>
        <taxon>environmental samples</taxon>
    </lineage>
</organism>
<name>A0A6J4QUF3_9ACTN</name>
<sequence length="266" mass="29388">MSLLLDATQIKLDSSNSVLGFEQPAYEGSVGWSRYLTLEGEQAYFIGGTCDTCAFLFERMGGANRNVSPVETADALRAGLREAEPGLVANIGNVLPGGNYRVSLLETTPTLVTPGTERDYFTNEQVELWDKDAFWDLPHHPKTEYYRTPPVPLGEGKRLFEFIVPMFPKRWLSKKTLTAYENRLAAGEKPTALAVSVLDVRGPATREEGPDVSEHWCLAHYLLDGHHKTYAASLARKPITLLSFLATAESVATEENVDRVLEVLAA</sequence>
<reference evidence="1" key="1">
    <citation type="submission" date="2020-02" db="EMBL/GenBank/DDBJ databases">
        <authorList>
            <person name="Meier V. D."/>
        </authorList>
    </citation>
    <scope>NUCLEOTIDE SEQUENCE</scope>
    <source>
        <strain evidence="1">AVDCRST_MAG78</strain>
    </source>
</reference>
<dbReference type="EMBL" id="CADCVB010000234">
    <property type="protein sequence ID" value="CAA9452391.1"/>
    <property type="molecule type" value="Genomic_DNA"/>
</dbReference>
<dbReference type="AlphaFoldDB" id="A0A6J4QUF3"/>
<accession>A0A6J4QUF3</accession>
<protein>
    <submittedName>
        <fullName evidence="1">Uncharacterized protein</fullName>
    </submittedName>
</protein>
<evidence type="ECO:0000313" key="1">
    <source>
        <dbReference type="EMBL" id="CAA9452391.1"/>
    </source>
</evidence>
<gene>
    <name evidence="1" type="ORF">AVDCRST_MAG78-3564</name>
</gene>